<proteinExistence type="inferred from homology"/>
<organism evidence="15 16">
    <name type="scientific">Reinekea marina</name>
    <dbReference type="NCBI Taxonomy" id="1310421"/>
    <lineage>
        <taxon>Bacteria</taxon>
        <taxon>Pseudomonadati</taxon>
        <taxon>Pseudomonadota</taxon>
        <taxon>Gammaproteobacteria</taxon>
        <taxon>Oceanospirillales</taxon>
        <taxon>Saccharospirillaceae</taxon>
        <taxon>Reinekea</taxon>
    </lineage>
</organism>
<dbReference type="Pfam" id="PF00133">
    <property type="entry name" value="tRNA-synt_1"/>
    <property type="match status" value="1"/>
</dbReference>
<dbReference type="Proteomes" id="UP001595710">
    <property type="component" value="Unassembled WGS sequence"/>
</dbReference>
<sequence length="855" mass="95937">MEASYSPASIERKIQKVWDEKQVFKAVVDSNKEKFYCLSMLPYPSGALHMGHVRNYTIGDVISRFQRMQGKNVIQPIGWDAFGMPAENAAIQNNVAPAKWTFENIDYMRDQLKTLGFAYDWSREVTTCKPEYYKWEQWFFTRLIEKDLAYKKSSFVNWCPHDQTVLANEQVHDGCCWRCDTPVERKEMDQWFVRTTAYAEELLSELDNLTGWPEEVVAMQRNWIGKSKGVNLSFTIKDSDESLEVYTTRPDTLYGVTYVAVAAGHPIAAKAAEQNPELAAFIEECKTSTTSEADMATMEKKGCATGVMAIHPLTGEEVPVWAANFVLMDYGTGAVMSVPGHDQRDYEFANKYGLSIKQVVEPAQSSEVTCDLSEAAFTEKGVLINSGEFNGLEFDAAFEAISSALANAGKGSVTTNYRLRDWGVSRQRYWGTPVPVVYVDGEAKPAEDFPIELPYDVVFDGSNSPIKNNPEFEQTTWRGQPAIRETDTFDTFMESSWYFARYCTPHYDEGMLEPKEANYWLPVDQYIGGIEHATMHLMYARFFHKALRDEGLVESNEPFTNLLCQGMVLAETWYKMEGSTRVWVSPDDVEPTKDDQGKVIGGVQKSTGEAVTFGGIAKMSKSKMNGKDPQAAIDEYGADTVRLFSMFAAPPEQTLEWTESGVQGSKKFLERLWRAVHQFVEQGDHAELNVATLNEAEKTLRRKTHETIEGVTADFGERKTFNTAIAKVMELINAVNRFDGQSPVIGEALETAVLVLSPIAPHICQELWQQLGHDDLVIDAQWPVVDSSALVKDTLLYVVQVNGKVRAKLEVSASTGKDELEAMALADERVQSFTDGKTIRKVIVVPKKLVSIVAN</sequence>
<dbReference type="InterPro" id="IPR025709">
    <property type="entry name" value="Leu_tRNA-synth_edit"/>
</dbReference>
<gene>
    <name evidence="9 15" type="primary">leuS</name>
    <name evidence="15" type="ORF">ACFOND_03755</name>
</gene>
<evidence type="ECO:0000259" key="14">
    <source>
        <dbReference type="Pfam" id="PF13603"/>
    </source>
</evidence>
<dbReference type="InterPro" id="IPR002302">
    <property type="entry name" value="Leu-tRNA-ligase"/>
</dbReference>
<dbReference type="Gene3D" id="3.10.20.590">
    <property type="match status" value="1"/>
</dbReference>
<dbReference type="SUPFAM" id="SSF47323">
    <property type="entry name" value="Anticodon-binding domain of a subclass of class I aminoacyl-tRNA synthetases"/>
    <property type="match status" value="1"/>
</dbReference>
<evidence type="ECO:0000259" key="12">
    <source>
        <dbReference type="Pfam" id="PF08264"/>
    </source>
</evidence>
<evidence type="ECO:0000259" key="13">
    <source>
        <dbReference type="Pfam" id="PF09334"/>
    </source>
</evidence>
<dbReference type="EC" id="6.1.1.4" evidence="9"/>
<dbReference type="InterPro" id="IPR001412">
    <property type="entry name" value="aa-tRNA-synth_I_CS"/>
</dbReference>
<feature type="domain" description="Methionyl/Leucyl tRNA synthetase" evidence="13">
    <location>
        <begin position="39"/>
        <end position="181"/>
    </location>
</feature>
<dbReference type="HAMAP" id="MF_00049_B">
    <property type="entry name" value="Leu_tRNA_synth_B"/>
    <property type="match status" value="1"/>
</dbReference>
<evidence type="ECO:0000256" key="10">
    <source>
        <dbReference type="RuleBase" id="RU363035"/>
    </source>
</evidence>
<dbReference type="Gene3D" id="2.20.28.290">
    <property type="match status" value="1"/>
</dbReference>
<feature type="domain" description="Aminoacyl-tRNA synthetase class Ia" evidence="11">
    <location>
        <begin position="419"/>
        <end position="589"/>
    </location>
</feature>
<dbReference type="GO" id="GO:0004823">
    <property type="term" value="F:leucine-tRNA ligase activity"/>
    <property type="evidence" value="ECO:0007669"/>
    <property type="project" value="UniProtKB-EC"/>
</dbReference>
<keyword evidence="6 9" id="KW-0648">Protein biosynthesis</keyword>
<evidence type="ECO:0000256" key="8">
    <source>
        <dbReference type="ARBA" id="ARBA00047469"/>
    </source>
</evidence>
<evidence type="ECO:0000256" key="4">
    <source>
        <dbReference type="ARBA" id="ARBA00022741"/>
    </source>
</evidence>
<dbReference type="PANTHER" id="PTHR43740:SF2">
    <property type="entry name" value="LEUCINE--TRNA LIGASE, MITOCHONDRIAL"/>
    <property type="match status" value="1"/>
</dbReference>
<evidence type="ECO:0000256" key="9">
    <source>
        <dbReference type="HAMAP-Rule" id="MF_00049"/>
    </source>
</evidence>
<keyword evidence="4 9" id="KW-0547">Nucleotide-binding</keyword>
<dbReference type="RefSeq" id="WP_290281065.1">
    <property type="nucleotide sequence ID" value="NZ_JAUFQI010000001.1"/>
</dbReference>
<comment type="similarity">
    <text evidence="1 9 10">Belongs to the class-I aminoacyl-tRNA synthetase family.</text>
</comment>
<feature type="short sequence motif" description="'KMSKS' region" evidence="9">
    <location>
        <begin position="618"/>
        <end position="622"/>
    </location>
</feature>
<dbReference type="PRINTS" id="PR00985">
    <property type="entry name" value="TRNASYNTHLEU"/>
</dbReference>
<evidence type="ECO:0000256" key="1">
    <source>
        <dbReference type="ARBA" id="ARBA00005594"/>
    </source>
</evidence>
<dbReference type="InterPro" id="IPR013155">
    <property type="entry name" value="M/V/L/I-tRNA-synth_anticd-bd"/>
</dbReference>
<feature type="short sequence motif" description="'HIGH' region" evidence="9">
    <location>
        <begin position="42"/>
        <end position="52"/>
    </location>
</feature>
<evidence type="ECO:0000313" key="16">
    <source>
        <dbReference type="Proteomes" id="UP001595710"/>
    </source>
</evidence>
<dbReference type="Pfam" id="PF08264">
    <property type="entry name" value="Anticodon_1"/>
    <property type="match status" value="1"/>
</dbReference>
<evidence type="ECO:0000256" key="2">
    <source>
        <dbReference type="ARBA" id="ARBA00022490"/>
    </source>
</evidence>
<keyword evidence="3 9" id="KW-0436">Ligase</keyword>
<dbReference type="NCBIfam" id="TIGR00396">
    <property type="entry name" value="leuS_bact"/>
    <property type="match status" value="1"/>
</dbReference>
<dbReference type="PANTHER" id="PTHR43740">
    <property type="entry name" value="LEUCYL-TRNA SYNTHETASE"/>
    <property type="match status" value="1"/>
</dbReference>
<dbReference type="InterPro" id="IPR002300">
    <property type="entry name" value="aa-tRNA-synth_Ia"/>
</dbReference>
<keyword evidence="2 9" id="KW-0963">Cytoplasm</keyword>
<comment type="caution">
    <text evidence="15">The sequence shown here is derived from an EMBL/GenBank/DDBJ whole genome shotgun (WGS) entry which is preliminary data.</text>
</comment>
<accession>A0ABV7WQC9</accession>
<dbReference type="Pfam" id="PF09334">
    <property type="entry name" value="tRNA-synt_1g"/>
    <property type="match status" value="1"/>
</dbReference>
<comment type="catalytic activity">
    <reaction evidence="8 9">
        <text>tRNA(Leu) + L-leucine + ATP = L-leucyl-tRNA(Leu) + AMP + diphosphate</text>
        <dbReference type="Rhea" id="RHEA:11688"/>
        <dbReference type="Rhea" id="RHEA-COMP:9613"/>
        <dbReference type="Rhea" id="RHEA-COMP:9622"/>
        <dbReference type="ChEBI" id="CHEBI:30616"/>
        <dbReference type="ChEBI" id="CHEBI:33019"/>
        <dbReference type="ChEBI" id="CHEBI:57427"/>
        <dbReference type="ChEBI" id="CHEBI:78442"/>
        <dbReference type="ChEBI" id="CHEBI:78494"/>
        <dbReference type="ChEBI" id="CHEBI:456215"/>
        <dbReference type="EC" id="6.1.1.4"/>
    </reaction>
</comment>
<keyword evidence="16" id="KW-1185">Reference proteome</keyword>
<evidence type="ECO:0000259" key="11">
    <source>
        <dbReference type="Pfam" id="PF00133"/>
    </source>
</evidence>
<feature type="domain" description="Methionyl/Valyl/Leucyl/Isoleucyl-tRNA synthetase anticodon-binding" evidence="12">
    <location>
        <begin position="698"/>
        <end position="816"/>
    </location>
</feature>
<dbReference type="InterPro" id="IPR014729">
    <property type="entry name" value="Rossmann-like_a/b/a_fold"/>
</dbReference>
<feature type="domain" description="Leucyl-tRNA synthetase editing" evidence="14">
    <location>
        <begin position="221"/>
        <end position="405"/>
    </location>
</feature>
<dbReference type="InterPro" id="IPR009080">
    <property type="entry name" value="tRNAsynth_Ia_anticodon-bd"/>
</dbReference>
<evidence type="ECO:0000256" key="5">
    <source>
        <dbReference type="ARBA" id="ARBA00022840"/>
    </source>
</evidence>
<dbReference type="SUPFAM" id="SSF52374">
    <property type="entry name" value="Nucleotidylyl transferase"/>
    <property type="match status" value="1"/>
</dbReference>
<dbReference type="Gene3D" id="1.10.730.10">
    <property type="entry name" value="Isoleucyl-tRNA Synthetase, Domain 1"/>
    <property type="match status" value="2"/>
</dbReference>
<comment type="subcellular location">
    <subcellularLocation>
        <location evidence="9">Cytoplasm</location>
    </subcellularLocation>
</comment>
<evidence type="ECO:0000256" key="7">
    <source>
        <dbReference type="ARBA" id="ARBA00023146"/>
    </source>
</evidence>
<evidence type="ECO:0000256" key="3">
    <source>
        <dbReference type="ARBA" id="ARBA00022598"/>
    </source>
</evidence>
<keyword evidence="7 9" id="KW-0030">Aminoacyl-tRNA synthetase</keyword>
<dbReference type="CDD" id="cd00812">
    <property type="entry name" value="LeuRS_core"/>
    <property type="match status" value="1"/>
</dbReference>
<keyword evidence="5 9" id="KW-0067">ATP-binding</keyword>
<dbReference type="InterPro" id="IPR015413">
    <property type="entry name" value="Methionyl/Leucyl_tRNA_Synth"/>
</dbReference>
<dbReference type="EMBL" id="JBHRYN010000006">
    <property type="protein sequence ID" value="MFC3700745.1"/>
    <property type="molecule type" value="Genomic_DNA"/>
</dbReference>
<feature type="binding site" evidence="9">
    <location>
        <position position="621"/>
    </location>
    <ligand>
        <name>ATP</name>
        <dbReference type="ChEBI" id="CHEBI:30616"/>
    </ligand>
</feature>
<name>A0ABV7WQC9_9GAMM</name>
<reference evidence="16" key="1">
    <citation type="journal article" date="2019" name="Int. J. Syst. Evol. Microbiol.">
        <title>The Global Catalogue of Microorganisms (GCM) 10K type strain sequencing project: providing services to taxonomists for standard genome sequencing and annotation.</title>
        <authorList>
            <consortium name="The Broad Institute Genomics Platform"/>
            <consortium name="The Broad Institute Genome Sequencing Center for Infectious Disease"/>
            <person name="Wu L."/>
            <person name="Ma J."/>
        </authorList>
    </citation>
    <scope>NUCLEOTIDE SEQUENCE [LARGE SCALE GENOMIC DNA]</scope>
    <source>
        <strain evidence="16">CECT 8288</strain>
    </source>
</reference>
<evidence type="ECO:0000256" key="6">
    <source>
        <dbReference type="ARBA" id="ARBA00022917"/>
    </source>
</evidence>
<evidence type="ECO:0000313" key="15">
    <source>
        <dbReference type="EMBL" id="MFC3700745.1"/>
    </source>
</evidence>
<dbReference type="InterPro" id="IPR009008">
    <property type="entry name" value="Val/Leu/Ile-tRNA-synth_edit"/>
</dbReference>
<protein>
    <recommendedName>
        <fullName evidence="9">Leucine--tRNA ligase</fullName>
        <ecNumber evidence="9">6.1.1.4</ecNumber>
    </recommendedName>
    <alternativeName>
        <fullName evidence="9">Leucyl-tRNA synthetase</fullName>
        <shortName evidence="9">LeuRS</shortName>
    </alternativeName>
</protein>
<dbReference type="SUPFAM" id="SSF50677">
    <property type="entry name" value="ValRS/IleRS/LeuRS editing domain"/>
    <property type="match status" value="1"/>
</dbReference>
<dbReference type="Pfam" id="PF13603">
    <property type="entry name" value="tRNA-synt_1_2"/>
    <property type="match status" value="1"/>
</dbReference>
<dbReference type="PROSITE" id="PS00178">
    <property type="entry name" value="AA_TRNA_LIGASE_I"/>
    <property type="match status" value="1"/>
</dbReference>
<dbReference type="Gene3D" id="3.40.50.620">
    <property type="entry name" value="HUPs"/>
    <property type="match status" value="2"/>
</dbReference>
<dbReference type="CDD" id="cd07958">
    <property type="entry name" value="Anticodon_Ia_Leu_BEm"/>
    <property type="match status" value="1"/>
</dbReference>